<keyword evidence="1" id="KW-0732">Signal</keyword>
<protein>
    <submittedName>
        <fullName evidence="2">Uncharacterized protein</fullName>
    </submittedName>
</protein>
<comment type="caution">
    <text evidence="2">The sequence shown here is derived from an EMBL/GenBank/DDBJ whole genome shotgun (WGS) entry which is preliminary data.</text>
</comment>
<reference evidence="2 3" key="1">
    <citation type="submission" date="2018-09" db="EMBL/GenBank/DDBJ databases">
        <title>Paenibacillus aracenensis nov. sp. isolated from a cave in southern Spain.</title>
        <authorList>
            <person name="Jurado V."/>
            <person name="Gutierrez-Patricio S."/>
            <person name="Gonzalez-Pimentel J.L."/>
            <person name="Miller A.Z."/>
            <person name="Laiz L."/>
            <person name="Saiz-Jimenez C."/>
        </authorList>
    </citation>
    <scope>NUCLEOTIDE SEQUENCE [LARGE SCALE GENOMIC DNA]</scope>
    <source>
        <strain evidence="2 3">JCM 19203</strain>
    </source>
</reference>
<feature type="signal peptide" evidence="1">
    <location>
        <begin position="1"/>
        <end position="21"/>
    </location>
</feature>
<evidence type="ECO:0000313" key="3">
    <source>
        <dbReference type="Proteomes" id="UP000267798"/>
    </source>
</evidence>
<sequence length="252" mass="27713">MKKIVLVMLCLGLFGIVFGNAGTQKAYASTAVIDSYVKIYSAFKATDGRIAIYYEMLQSFDKRPCAGGICINQDLTLEYTNILNQRQAISVNTTKGTHITYLPESKYVGNLVVNVRFNTTSYSEIKRHGVVFNYPSTVTVGFHTTTALEAVGSYVVQFTLPAIAFELFPQSRIIRVVAVASAGWATYSGITASVNAFPGLPQPVAGQYTKYTSWYTSDGNVNVKIEVFNSKAAYNNNDLPIYNSTFSKPVNY</sequence>
<evidence type="ECO:0000256" key="1">
    <source>
        <dbReference type="SAM" id="SignalP"/>
    </source>
</evidence>
<keyword evidence="3" id="KW-1185">Reference proteome</keyword>
<gene>
    <name evidence="2" type="ORF">D3P09_10115</name>
</gene>
<dbReference type="OrthoDB" id="9997987at2"/>
<evidence type="ECO:0000313" key="2">
    <source>
        <dbReference type="EMBL" id="RJX39746.1"/>
    </source>
</evidence>
<organism evidence="2 3">
    <name type="scientific">Paenibacillus pinisoli</name>
    <dbReference type="NCBI Taxonomy" id="1276110"/>
    <lineage>
        <taxon>Bacteria</taxon>
        <taxon>Bacillati</taxon>
        <taxon>Bacillota</taxon>
        <taxon>Bacilli</taxon>
        <taxon>Bacillales</taxon>
        <taxon>Paenibacillaceae</taxon>
        <taxon>Paenibacillus</taxon>
    </lineage>
</organism>
<feature type="chain" id="PRO_5038743144" evidence="1">
    <location>
        <begin position="22"/>
        <end position="252"/>
    </location>
</feature>
<name>A0A3A6PJ48_9BACL</name>
<accession>A0A3A6PJ48</accession>
<dbReference type="Proteomes" id="UP000267798">
    <property type="component" value="Unassembled WGS sequence"/>
</dbReference>
<dbReference type="RefSeq" id="WP_120109477.1">
    <property type="nucleotide sequence ID" value="NZ_QXQB01000002.1"/>
</dbReference>
<proteinExistence type="predicted"/>
<dbReference type="EMBL" id="QXQB01000002">
    <property type="protein sequence ID" value="RJX39746.1"/>
    <property type="molecule type" value="Genomic_DNA"/>
</dbReference>
<dbReference type="AlphaFoldDB" id="A0A3A6PJ48"/>